<evidence type="ECO:0000313" key="5">
    <source>
        <dbReference type="EMBL" id="OWQ85229.1"/>
    </source>
</evidence>
<sequence>MQRLFTTLAIAAATTAVTGPAAAATGAAAGAPTAGSSTISQVLLYPGGAQVDRAQRVPAGATQARFTCLPAELERDALQVRAPAGMNLGELKIERVARDTLPECRQRDARLREVEQQRAGVEADIAGVDAALAYLKGLSDREARPGPALAASLDTLRRNAQELTLRRQALRERFNDLGNELAAAKAAAPTASSHVSVVTLRLSTSEGGELGLSYRLSGAGWQPQYRARLDTASGALSIERLAQIAQTSGEDWTDVKLKLSTVRPRQAAGLDPLQPWTLSLERPEPVAQRVRMAVMPAPAMLAAPAKDLSEVRVTGSVVTAVTSFDPSVFEGEFGAEYDLPQRVTLRADGAMSTVSLGVMSATARVLARVQPRIEPAAYLVAELPRPQGSWPMGAVQLFRDNALIGQVPLQFGGEATWTLPFGVDDRLRVRVEPDKREGANTGLIGSRRELVVTRQWQVENLRGRPVTLQVLEPAPVPEHEDIRVQTQFTPPVTKADWHDQRGIQSWELPLAPNQTQRFQAVYRISVPKDAYVSNLP</sequence>
<feature type="chain" id="PRO_5012090271" description="DUF4139 domain-containing protein" evidence="2">
    <location>
        <begin position="24"/>
        <end position="536"/>
    </location>
</feature>
<dbReference type="AlphaFoldDB" id="A0A2D0ALZ4"/>
<dbReference type="Pfam" id="PF13598">
    <property type="entry name" value="DUF4139"/>
    <property type="match status" value="1"/>
</dbReference>
<dbReference type="InterPro" id="IPR025554">
    <property type="entry name" value="DUF4140"/>
</dbReference>
<proteinExistence type="predicted"/>
<dbReference type="NCBIfam" id="TIGR02231">
    <property type="entry name" value="mucoidy inhibitor MuiA family protein"/>
    <property type="match status" value="1"/>
</dbReference>
<keyword evidence="1" id="KW-0175">Coiled coil</keyword>
<dbReference type="InterPro" id="IPR011935">
    <property type="entry name" value="CHP02231"/>
</dbReference>
<dbReference type="PANTHER" id="PTHR31005:SF8">
    <property type="entry name" value="DUF4139 DOMAIN-CONTAINING PROTEIN"/>
    <property type="match status" value="1"/>
</dbReference>
<dbReference type="EMBL" id="NIOF01000013">
    <property type="protein sequence ID" value="OWQ85229.1"/>
    <property type="molecule type" value="Genomic_DNA"/>
</dbReference>
<accession>A0A2D0ALZ4</accession>
<feature type="domain" description="DUF4140" evidence="4">
    <location>
        <begin position="42"/>
        <end position="135"/>
    </location>
</feature>
<dbReference type="RefSeq" id="WP_088387077.1">
    <property type="nucleotide sequence ID" value="NZ_NIOF01000013.1"/>
</dbReference>
<evidence type="ECO:0000256" key="1">
    <source>
        <dbReference type="SAM" id="Coils"/>
    </source>
</evidence>
<feature type="domain" description="DUF4139" evidence="3">
    <location>
        <begin position="211"/>
        <end position="528"/>
    </location>
</feature>
<comment type="caution">
    <text evidence="5">The sequence shown here is derived from an EMBL/GenBank/DDBJ whole genome shotgun (WGS) entry which is preliminary data.</text>
</comment>
<gene>
    <name evidence="5" type="ORF">CDN99_22065</name>
</gene>
<dbReference type="OrthoDB" id="9777444at2"/>
<dbReference type="Pfam" id="PF13600">
    <property type="entry name" value="DUF4140"/>
    <property type="match status" value="1"/>
</dbReference>
<name>A0A2D0ALZ4_9BURK</name>
<dbReference type="PANTHER" id="PTHR31005">
    <property type="entry name" value="DUF4139 DOMAIN-CONTAINING PROTEIN"/>
    <property type="match status" value="1"/>
</dbReference>
<evidence type="ECO:0008006" key="7">
    <source>
        <dbReference type="Google" id="ProtNLM"/>
    </source>
</evidence>
<keyword evidence="6" id="KW-1185">Reference proteome</keyword>
<dbReference type="InterPro" id="IPR037291">
    <property type="entry name" value="DUF4139"/>
</dbReference>
<reference evidence="5 6" key="1">
    <citation type="journal article" date="2008" name="Int. J. Syst. Evol. Microbiol.">
        <title>Description of Roseateles aquatilis sp. nov. and Roseateles terrae sp. nov., in the class Betaproteobacteria, and emended description of the genus Roseateles.</title>
        <authorList>
            <person name="Gomila M."/>
            <person name="Bowien B."/>
            <person name="Falsen E."/>
            <person name="Moore E.R."/>
            <person name="Lalucat J."/>
        </authorList>
    </citation>
    <scope>NUCLEOTIDE SEQUENCE [LARGE SCALE GENOMIC DNA]</scope>
    <source>
        <strain evidence="5 6">CCUG 48205</strain>
    </source>
</reference>
<feature type="coiled-coil region" evidence="1">
    <location>
        <begin position="153"/>
        <end position="187"/>
    </location>
</feature>
<evidence type="ECO:0000313" key="6">
    <source>
        <dbReference type="Proteomes" id="UP000197468"/>
    </source>
</evidence>
<evidence type="ECO:0000259" key="3">
    <source>
        <dbReference type="Pfam" id="PF13598"/>
    </source>
</evidence>
<protein>
    <recommendedName>
        <fullName evidence="7">DUF4139 domain-containing protein</fullName>
    </recommendedName>
</protein>
<evidence type="ECO:0000259" key="4">
    <source>
        <dbReference type="Pfam" id="PF13600"/>
    </source>
</evidence>
<feature type="signal peptide" evidence="2">
    <location>
        <begin position="1"/>
        <end position="23"/>
    </location>
</feature>
<keyword evidence="2" id="KW-0732">Signal</keyword>
<dbReference type="Proteomes" id="UP000197468">
    <property type="component" value="Unassembled WGS sequence"/>
</dbReference>
<organism evidence="5 6">
    <name type="scientific">Roseateles aquatilis</name>
    <dbReference type="NCBI Taxonomy" id="431061"/>
    <lineage>
        <taxon>Bacteria</taxon>
        <taxon>Pseudomonadati</taxon>
        <taxon>Pseudomonadota</taxon>
        <taxon>Betaproteobacteria</taxon>
        <taxon>Burkholderiales</taxon>
        <taxon>Sphaerotilaceae</taxon>
        <taxon>Roseateles</taxon>
    </lineage>
</organism>
<evidence type="ECO:0000256" key="2">
    <source>
        <dbReference type="SAM" id="SignalP"/>
    </source>
</evidence>